<dbReference type="Gene3D" id="3.40.50.300">
    <property type="entry name" value="P-loop containing nucleotide triphosphate hydrolases"/>
    <property type="match status" value="1"/>
</dbReference>
<dbReference type="InterPro" id="IPR000850">
    <property type="entry name" value="Adenylat/UMP-CMP_kin"/>
</dbReference>
<evidence type="ECO:0000256" key="3">
    <source>
        <dbReference type="ARBA" id="ARBA00022777"/>
    </source>
</evidence>
<dbReference type="PANTHER" id="PTHR23359">
    <property type="entry name" value="NUCLEOTIDE KINASE"/>
    <property type="match status" value="1"/>
</dbReference>
<evidence type="ECO:0000313" key="5">
    <source>
        <dbReference type="Proteomes" id="UP000695000"/>
    </source>
</evidence>
<keyword evidence="2" id="KW-0547">Nucleotide-binding</keyword>
<dbReference type="SUPFAM" id="SSF52540">
    <property type="entry name" value="P-loop containing nucleoside triphosphate hydrolases"/>
    <property type="match status" value="1"/>
</dbReference>
<dbReference type="InterPro" id="IPR027417">
    <property type="entry name" value="P-loop_NTPase"/>
</dbReference>
<gene>
    <name evidence="6" type="primary">LOC108560673</name>
</gene>
<name>A0ABM1MGV8_NICVS</name>
<protein>
    <submittedName>
        <fullName evidence="6">Adenylate kinase-like</fullName>
    </submittedName>
</protein>
<evidence type="ECO:0000256" key="1">
    <source>
        <dbReference type="ARBA" id="ARBA00022679"/>
    </source>
</evidence>
<proteinExistence type="inferred from homology"/>
<dbReference type="GeneID" id="108560673"/>
<keyword evidence="1 4" id="KW-0808">Transferase</keyword>
<dbReference type="Proteomes" id="UP000695000">
    <property type="component" value="Unplaced"/>
</dbReference>
<keyword evidence="3 4" id="KW-0418">Kinase</keyword>
<organism evidence="5 6">
    <name type="scientific">Nicrophorus vespilloides</name>
    <name type="common">Boreal carrion beetle</name>
    <dbReference type="NCBI Taxonomy" id="110193"/>
    <lineage>
        <taxon>Eukaryota</taxon>
        <taxon>Metazoa</taxon>
        <taxon>Ecdysozoa</taxon>
        <taxon>Arthropoda</taxon>
        <taxon>Hexapoda</taxon>
        <taxon>Insecta</taxon>
        <taxon>Pterygota</taxon>
        <taxon>Neoptera</taxon>
        <taxon>Endopterygota</taxon>
        <taxon>Coleoptera</taxon>
        <taxon>Polyphaga</taxon>
        <taxon>Staphyliniformia</taxon>
        <taxon>Silphidae</taxon>
        <taxon>Nicrophorinae</taxon>
        <taxon>Nicrophorus</taxon>
    </lineage>
</organism>
<evidence type="ECO:0000256" key="2">
    <source>
        <dbReference type="ARBA" id="ARBA00022741"/>
    </source>
</evidence>
<keyword evidence="5" id="KW-1185">Reference proteome</keyword>
<evidence type="ECO:0000313" key="6">
    <source>
        <dbReference type="RefSeq" id="XP_017773808.1"/>
    </source>
</evidence>
<reference evidence="6" key="1">
    <citation type="submission" date="2025-08" db="UniProtKB">
        <authorList>
            <consortium name="RefSeq"/>
        </authorList>
    </citation>
    <scope>IDENTIFICATION</scope>
    <source>
        <tissue evidence="6">Whole Larva</tissue>
    </source>
</reference>
<dbReference type="PRINTS" id="PR00094">
    <property type="entry name" value="ADENYLTKNASE"/>
</dbReference>
<comment type="similarity">
    <text evidence="4">Belongs to the adenylate kinase family.</text>
</comment>
<evidence type="ECO:0000256" key="4">
    <source>
        <dbReference type="RuleBase" id="RU003330"/>
    </source>
</evidence>
<dbReference type="RefSeq" id="XP_017773808.1">
    <property type="nucleotide sequence ID" value="XM_017918319.1"/>
</dbReference>
<dbReference type="Pfam" id="PF00406">
    <property type="entry name" value="ADK"/>
    <property type="match status" value="1"/>
</dbReference>
<dbReference type="CDD" id="cd01428">
    <property type="entry name" value="ADK"/>
    <property type="match status" value="1"/>
</dbReference>
<accession>A0ABM1MGV8</accession>
<sequence>MGCSGSRENFVPEMQRLCYDMSPLTDAKLPIIWLIGAPGTGRDTQAAILEDFYSFDVLKISSLLKQHATNETDRGRVIKENFMKKNKLIPDTIVIDIIKEEILSRTAWANGFVLNGFPRNANQADMFVKEACDVDVILYLTCKVPTMVSRSLFKSDSNRLVDVKVEIALYNKHLAQGIKKYSAKIEKFDTTKDSPDIIFPKIQSAIDVRVFPDGNKKDNTNVHNIIDEN</sequence>